<gene>
    <name evidence="1" type="ORF">Cgig2_007741</name>
</gene>
<protein>
    <submittedName>
        <fullName evidence="1">Uncharacterized protein</fullName>
    </submittedName>
</protein>
<dbReference type="Proteomes" id="UP001153076">
    <property type="component" value="Unassembled WGS sequence"/>
</dbReference>
<organism evidence="1 2">
    <name type="scientific">Carnegiea gigantea</name>
    <dbReference type="NCBI Taxonomy" id="171969"/>
    <lineage>
        <taxon>Eukaryota</taxon>
        <taxon>Viridiplantae</taxon>
        <taxon>Streptophyta</taxon>
        <taxon>Embryophyta</taxon>
        <taxon>Tracheophyta</taxon>
        <taxon>Spermatophyta</taxon>
        <taxon>Magnoliopsida</taxon>
        <taxon>eudicotyledons</taxon>
        <taxon>Gunneridae</taxon>
        <taxon>Pentapetalae</taxon>
        <taxon>Caryophyllales</taxon>
        <taxon>Cactineae</taxon>
        <taxon>Cactaceae</taxon>
        <taxon>Cactoideae</taxon>
        <taxon>Echinocereeae</taxon>
        <taxon>Carnegiea</taxon>
    </lineage>
</organism>
<evidence type="ECO:0000313" key="2">
    <source>
        <dbReference type="Proteomes" id="UP001153076"/>
    </source>
</evidence>
<comment type="caution">
    <text evidence="1">The sequence shown here is derived from an EMBL/GenBank/DDBJ whole genome shotgun (WGS) entry which is preliminary data.</text>
</comment>
<dbReference type="EMBL" id="JAKOGI010000238">
    <property type="protein sequence ID" value="KAJ8438896.1"/>
    <property type="molecule type" value="Genomic_DNA"/>
</dbReference>
<accession>A0A9Q1K7S5</accession>
<dbReference type="AlphaFoldDB" id="A0A9Q1K7S5"/>
<keyword evidence="2" id="KW-1185">Reference proteome</keyword>
<evidence type="ECO:0000313" key="1">
    <source>
        <dbReference type="EMBL" id="KAJ8438896.1"/>
    </source>
</evidence>
<sequence length="187" mass="21014">MGKRYWFNENELFNFPSDSKDVHSIQIIVLFQMNLKRGRWVAEEFLESIVLLGSPFHAIIAAAFLFTSETSSLDVEVVENFLTAKHWPCEKHEAGEIDKEKRSTLSHIRSVLNVTPCHRIKAARLRVFVTASLIYFKNFKSVMAYAGGIASQVNKKSALPKSVTFNLVSNAKENVASAVMASIGDLY</sequence>
<name>A0A9Q1K7S5_9CARY</name>
<proteinExistence type="predicted"/>
<reference evidence="1" key="1">
    <citation type="submission" date="2022-04" db="EMBL/GenBank/DDBJ databases">
        <title>Carnegiea gigantea Genome sequencing and assembly v2.</title>
        <authorList>
            <person name="Copetti D."/>
            <person name="Sanderson M.J."/>
            <person name="Burquez A."/>
            <person name="Wojciechowski M.F."/>
        </authorList>
    </citation>
    <scope>NUCLEOTIDE SEQUENCE</scope>
    <source>
        <strain evidence="1">SGP5-SGP5p</strain>
        <tissue evidence="1">Aerial part</tissue>
    </source>
</reference>